<sequence>MNDTMCRLLLNQKTIMQTPLKNLWTALSQIQSVQFTAQQSNQTSHGTGTIQVQCNTAEQWIDFHETLIRNQKQRAFDIKRWQFAADHVAFCRYRNGEYESIFRFAYGEQGWQMQQEYWCEPDCYRGELQQQGDSIHLRVQIAGKNKAQIVDYVYTA</sequence>
<proteinExistence type="predicted"/>
<name>A0AAX2J1V9_KINKI</name>
<dbReference type="Proteomes" id="UP000248598">
    <property type="component" value="Chromosome 1"/>
</dbReference>
<accession>A0AAX2J1V9</accession>
<dbReference type="AlphaFoldDB" id="A0AAX2J1V9"/>
<gene>
    <name evidence="2" type="ORF">NCTC10529_00277</name>
</gene>
<protein>
    <recommendedName>
        <fullName evidence="1">DUF6314 domain-containing protein</fullName>
    </recommendedName>
</protein>
<organism evidence="2 3">
    <name type="scientific">Kingella kingae</name>
    <dbReference type="NCBI Taxonomy" id="504"/>
    <lineage>
        <taxon>Bacteria</taxon>
        <taxon>Pseudomonadati</taxon>
        <taxon>Pseudomonadota</taxon>
        <taxon>Betaproteobacteria</taxon>
        <taxon>Neisseriales</taxon>
        <taxon>Neisseriaceae</taxon>
        <taxon>Kingella</taxon>
    </lineage>
</organism>
<dbReference type="EMBL" id="LS483426">
    <property type="protein sequence ID" value="SQH24124.1"/>
    <property type="molecule type" value="Genomic_DNA"/>
</dbReference>
<dbReference type="Pfam" id="PF19834">
    <property type="entry name" value="DUF6314"/>
    <property type="match status" value="1"/>
</dbReference>
<evidence type="ECO:0000259" key="1">
    <source>
        <dbReference type="Pfam" id="PF19834"/>
    </source>
</evidence>
<evidence type="ECO:0000313" key="3">
    <source>
        <dbReference type="Proteomes" id="UP000248598"/>
    </source>
</evidence>
<dbReference type="InterPro" id="IPR045632">
    <property type="entry name" value="DUF6314"/>
</dbReference>
<reference evidence="2 3" key="1">
    <citation type="submission" date="2018-06" db="EMBL/GenBank/DDBJ databases">
        <authorList>
            <consortium name="Pathogen Informatics"/>
            <person name="Doyle S."/>
        </authorList>
    </citation>
    <scope>NUCLEOTIDE SEQUENCE [LARGE SCALE GENOMIC DNA]</scope>
    <source>
        <strain evidence="2 3">NCTC10529</strain>
    </source>
</reference>
<evidence type="ECO:0000313" key="2">
    <source>
        <dbReference type="EMBL" id="SQH24124.1"/>
    </source>
</evidence>
<feature type="domain" description="DUF6314" evidence="1">
    <location>
        <begin position="38"/>
        <end position="154"/>
    </location>
</feature>